<dbReference type="Proteomes" id="UP001595713">
    <property type="component" value="Unassembled WGS sequence"/>
</dbReference>
<proteinExistence type="predicted"/>
<gene>
    <name evidence="3" type="ORF">ACFONA_10930</name>
</gene>
<accession>A0ABV7SW07</accession>
<reference evidence="4" key="1">
    <citation type="journal article" date="2019" name="Int. J. Syst. Evol. Microbiol.">
        <title>The Global Catalogue of Microorganisms (GCM) 10K type strain sequencing project: providing services to taxonomists for standard genome sequencing and annotation.</title>
        <authorList>
            <consortium name="The Broad Institute Genomics Platform"/>
            <consortium name="The Broad Institute Genome Sequencing Center for Infectious Disease"/>
            <person name="Wu L."/>
            <person name="Ma J."/>
        </authorList>
    </citation>
    <scope>NUCLEOTIDE SEQUENCE [LARGE SCALE GENOMIC DNA]</scope>
    <source>
        <strain evidence="4">KCTC 42739</strain>
    </source>
</reference>
<evidence type="ECO:0000259" key="2">
    <source>
        <dbReference type="Pfam" id="PF01494"/>
    </source>
</evidence>
<dbReference type="Pfam" id="PF01494">
    <property type="entry name" value="FAD_binding_3"/>
    <property type="match status" value="1"/>
</dbReference>
<evidence type="ECO:0000313" key="4">
    <source>
        <dbReference type="Proteomes" id="UP001595713"/>
    </source>
</evidence>
<dbReference type="PRINTS" id="PR00420">
    <property type="entry name" value="RNGMNOXGNASE"/>
</dbReference>
<dbReference type="InterPro" id="IPR036188">
    <property type="entry name" value="FAD/NAD-bd_sf"/>
</dbReference>
<evidence type="ECO:0000256" key="1">
    <source>
        <dbReference type="ARBA" id="ARBA00023002"/>
    </source>
</evidence>
<protein>
    <submittedName>
        <fullName evidence="3">FAD-dependent oxidoreductase</fullName>
    </submittedName>
</protein>
<name>A0ABV7SW07_9SPHN</name>
<comment type="caution">
    <text evidence="3">The sequence shown here is derived from an EMBL/GenBank/DDBJ whole genome shotgun (WGS) entry which is preliminary data.</text>
</comment>
<keyword evidence="4" id="KW-1185">Reference proteome</keyword>
<dbReference type="NCBIfam" id="NF004834">
    <property type="entry name" value="PRK06185.1-3"/>
    <property type="match status" value="1"/>
</dbReference>
<evidence type="ECO:0000313" key="3">
    <source>
        <dbReference type="EMBL" id="MFC3580678.1"/>
    </source>
</evidence>
<organism evidence="3 4">
    <name type="scientific">Sphingomonas hylomeconis</name>
    <dbReference type="NCBI Taxonomy" id="1395958"/>
    <lineage>
        <taxon>Bacteria</taxon>
        <taxon>Pseudomonadati</taxon>
        <taxon>Pseudomonadota</taxon>
        <taxon>Alphaproteobacteria</taxon>
        <taxon>Sphingomonadales</taxon>
        <taxon>Sphingomonadaceae</taxon>
        <taxon>Sphingomonas</taxon>
    </lineage>
</organism>
<dbReference type="InterPro" id="IPR050631">
    <property type="entry name" value="PheA/TfdB_FAD_monoxygenase"/>
</dbReference>
<dbReference type="PANTHER" id="PTHR43476:SF5">
    <property type="entry name" value="FAD-DEPENDENT MONOOXYGENASE"/>
    <property type="match status" value="1"/>
</dbReference>
<feature type="domain" description="FAD-binding" evidence="2">
    <location>
        <begin position="3"/>
        <end position="336"/>
    </location>
</feature>
<dbReference type="SUPFAM" id="SSF51905">
    <property type="entry name" value="FAD/NAD(P)-binding domain"/>
    <property type="match status" value="1"/>
</dbReference>
<keyword evidence="1" id="KW-0560">Oxidoreductase</keyword>
<dbReference type="InterPro" id="IPR002938">
    <property type="entry name" value="FAD-bd"/>
</dbReference>
<dbReference type="EMBL" id="JBHRXP010000004">
    <property type="protein sequence ID" value="MFC3580678.1"/>
    <property type="molecule type" value="Genomic_DNA"/>
</dbReference>
<sequence>MRETDVLIVGGGPAGMMAGLLFARAGVTTMVLEKHGDFLRDFRGDTVHPSTLRLFDELGLLSALLERPHDKIAQLGARVAGQALRLADFRRLDVPAPYIALMPQWTFLDFVAGAARRYPAFTLRQGCEALALIEDGGRVAGVLTATGEELRARLVIACDGRDSSFRADLPATDIGAPMDVFWFRLPKTPGRDNDTLGIADSGRLFVLIDRGAYWQCAFVFAKGRAAQIKAEGLAAFRDRVRAVGPETAGVDQAITDWAQIKLLTVTVDRLRRWHRPGLLVIGDAAHAMSPIGGVGINLAIQDAVAAANILAGPMAAGAHPDQLLDRVRQRRMPAVRLTQGAQRLIQDRIIAPLLRSTKPLKRQPLAARLLDRFSLLRRIPARLIGMGVRPEHIRSPDAGERM</sequence>
<dbReference type="RefSeq" id="WP_261294750.1">
    <property type="nucleotide sequence ID" value="NZ_JANQBK010000010.1"/>
</dbReference>
<dbReference type="PANTHER" id="PTHR43476">
    <property type="entry name" value="3-(3-HYDROXY-PHENYL)PROPIONATE/3-HYDROXYCINNAMIC ACID HYDROXYLASE"/>
    <property type="match status" value="1"/>
</dbReference>
<dbReference type="Gene3D" id="3.50.50.60">
    <property type="entry name" value="FAD/NAD(P)-binding domain"/>
    <property type="match status" value="2"/>
</dbReference>